<dbReference type="Ensembl" id="ENSMLET00000002747.1">
    <property type="protein sequence ID" value="ENSMLEP00000000697.1"/>
    <property type="gene ID" value="ENSMLEG00000002470.1"/>
</dbReference>
<dbReference type="OMA" id="WCFLEFP"/>
<reference evidence="1" key="2">
    <citation type="submission" date="2025-09" db="UniProtKB">
        <authorList>
            <consortium name="Ensembl"/>
        </authorList>
    </citation>
    <scope>IDENTIFICATION</scope>
</reference>
<dbReference type="Proteomes" id="UP000233140">
    <property type="component" value="Unassembled WGS sequence"/>
</dbReference>
<evidence type="ECO:0000313" key="1">
    <source>
        <dbReference type="Ensembl" id="ENSMLEP00000000697.1"/>
    </source>
</evidence>
<accession>A0A2K5XBL1</accession>
<protein>
    <submittedName>
        <fullName evidence="1">Uncharacterized protein</fullName>
    </submittedName>
</protein>
<dbReference type="AlphaFoldDB" id="A0A2K5XBL1"/>
<sequence length="127" mass="14110">MRATREKSHSQLGGPTFGWLWKNLRVWGSKSAHPTWQNLPGRRSFKSVPAECHEEVSLNVSSRGNCIPKGVTSPQMCLLDSSTNATKASPLLSYEEGKTCTCKTWGSLGTWCFLEFPFSQFSISPLL</sequence>
<keyword evidence="2" id="KW-1185">Reference proteome</keyword>
<organism evidence="1 2">
    <name type="scientific">Mandrillus leucophaeus</name>
    <name type="common">Drill</name>
    <name type="synonym">Papio leucophaeus</name>
    <dbReference type="NCBI Taxonomy" id="9568"/>
    <lineage>
        <taxon>Eukaryota</taxon>
        <taxon>Metazoa</taxon>
        <taxon>Chordata</taxon>
        <taxon>Craniata</taxon>
        <taxon>Vertebrata</taxon>
        <taxon>Euteleostomi</taxon>
        <taxon>Mammalia</taxon>
        <taxon>Eutheria</taxon>
        <taxon>Euarchontoglires</taxon>
        <taxon>Primates</taxon>
        <taxon>Haplorrhini</taxon>
        <taxon>Catarrhini</taxon>
        <taxon>Cercopithecidae</taxon>
        <taxon>Cercopithecinae</taxon>
        <taxon>Mandrillus</taxon>
    </lineage>
</organism>
<name>A0A2K5XBL1_MANLE</name>
<reference evidence="1" key="1">
    <citation type="submission" date="2025-08" db="UniProtKB">
        <authorList>
            <consortium name="Ensembl"/>
        </authorList>
    </citation>
    <scope>IDENTIFICATION</scope>
</reference>
<dbReference type="GeneTree" id="ENSGT00910000147252"/>
<proteinExistence type="predicted"/>
<evidence type="ECO:0000313" key="2">
    <source>
        <dbReference type="Proteomes" id="UP000233140"/>
    </source>
</evidence>